<dbReference type="AlphaFoldDB" id="K5VNV4"/>
<dbReference type="Proteomes" id="UP000008493">
    <property type="component" value="Unassembled WGS sequence"/>
</dbReference>
<dbReference type="RefSeq" id="XP_007333281.1">
    <property type="nucleotide sequence ID" value="XM_007333219.1"/>
</dbReference>
<dbReference type="InterPro" id="IPR048876">
    <property type="entry name" value="BipA_C"/>
</dbReference>
<dbReference type="Gene3D" id="3.30.70.240">
    <property type="match status" value="1"/>
</dbReference>
<feature type="domain" description="TypA/BipA C-terminal" evidence="1">
    <location>
        <begin position="148"/>
        <end position="201"/>
    </location>
</feature>
<dbReference type="Gene3D" id="3.30.70.870">
    <property type="entry name" value="Elongation Factor G (Translational Gtpase), domain 3"/>
    <property type="match status" value="1"/>
</dbReference>
<accession>K5VNV4</accession>
<organism evidence="2 3">
    <name type="scientific">Agaricus bisporus var. burnettii (strain JB137-S8 / ATCC MYA-4627 / FGSC 10392)</name>
    <name type="common">White button mushroom</name>
    <dbReference type="NCBI Taxonomy" id="597362"/>
    <lineage>
        <taxon>Eukaryota</taxon>
        <taxon>Fungi</taxon>
        <taxon>Dikarya</taxon>
        <taxon>Basidiomycota</taxon>
        <taxon>Agaricomycotina</taxon>
        <taxon>Agaricomycetes</taxon>
        <taxon>Agaricomycetidae</taxon>
        <taxon>Agaricales</taxon>
        <taxon>Agaricineae</taxon>
        <taxon>Agaricaceae</taxon>
        <taxon>Agaricus</taxon>
    </lineage>
</organism>
<dbReference type="STRING" id="597362.K5VNV4"/>
<dbReference type="EMBL" id="JH971405">
    <property type="protein sequence ID" value="EKM76119.1"/>
    <property type="molecule type" value="Genomic_DNA"/>
</dbReference>
<protein>
    <recommendedName>
        <fullName evidence="1">TypA/BipA C-terminal domain-containing protein</fullName>
    </recommendedName>
</protein>
<evidence type="ECO:0000259" key="1">
    <source>
        <dbReference type="Pfam" id="PF21018"/>
    </source>
</evidence>
<dbReference type="KEGG" id="abp:AGABI1DRAFT109034"/>
<dbReference type="HOGENOM" id="CLU_1124250_0_0_1"/>
<reference evidence="3" key="1">
    <citation type="journal article" date="2012" name="Proc. Natl. Acad. Sci. U.S.A.">
        <title>Genome sequence of the button mushroom Agaricus bisporus reveals mechanisms governing adaptation to a humic-rich ecological niche.</title>
        <authorList>
            <person name="Morin E."/>
            <person name="Kohler A."/>
            <person name="Baker A.R."/>
            <person name="Foulongne-Oriol M."/>
            <person name="Lombard V."/>
            <person name="Nagy L.G."/>
            <person name="Ohm R.A."/>
            <person name="Patyshakuliyeva A."/>
            <person name="Brun A."/>
            <person name="Aerts A.L."/>
            <person name="Bailey A.M."/>
            <person name="Billette C."/>
            <person name="Coutinho P.M."/>
            <person name="Deakin G."/>
            <person name="Doddapaneni H."/>
            <person name="Floudas D."/>
            <person name="Grimwood J."/>
            <person name="Hilden K."/>
            <person name="Kuees U."/>
            <person name="LaButti K.M."/>
            <person name="Lapidus A."/>
            <person name="Lindquist E.A."/>
            <person name="Lucas S.M."/>
            <person name="Murat C."/>
            <person name="Riley R.W."/>
            <person name="Salamov A.A."/>
            <person name="Schmutz J."/>
            <person name="Subramanian V."/>
            <person name="Woesten H.A.B."/>
            <person name="Xu J."/>
            <person name="Eastwood D.C."/>
            <person name="Foster G.D."/>
            <person name="Sonnenberg A.S."/>
            <person name="Cullen D."/>
            <person name="de Vries R.P."/>
            <person name="Lundell T."/>
            <person name="Hibbett D.S."/>
            <person name="Henrissat B."/>
            <person name="Burton K.S."/>
            <person name="Kerrigan R.W."/>
            <person name="Challen M.P."/>
            <person name="Grigoriev I.V."/>
            <person name="Martin F."/>
        </authorList>
    </citation>
    <scope>NUCLEOTIDE SEQUENCE [LARGE SCALE GENOMIC DNA]</scope>
    <source>
        <strain evidence="3">JB137-S8 / ATCC MYA-4627 / FGSC 10392</strain>
    </source>
</reference>
<dbReference type="InterPro" id="IPR035647">
    <property type="entry name" value="EFG_III/V"/>
</dbReference>
<dbReference type="SUPFAM" id="SSF54980">
    <property type="entry name" value="EF-G C-terminal domain-like"/>
    <property type="match status" value="1"/>
</dbReference>
<evidence type="ECO:0000313" key="3">
    <source>
        <dbReference type="Proteomes" id="UP000008493"/>
    </source>
</evidence>
<dbReference type="OrthoDB" id="2961365at2759"/>
<sequence length="247" mass="27488">MLSVQLEHDPYLGLLHLGRIHSGTLSVNDTIWAIDSDSTIIHDANRSTDNLRLDPPNRFALLGQRGHESDIPIHPPMVLNYVWGAPKAVSIPDEDNPGKWLEPVEECHIVVKDQYAGTVVEKLTLRKGMIANTGKGERGSLVSMVTGHINPCLKKQWTNFRTVMADAKVVLEAPRVMMLEEMLIYMSEKEVVEITPKSLQLPFGSILMIYFLEHQRCWKGYGALLASDAAYFVGLTARLAGDELEGA</sequence>
<dbReference type="GeneID" id="18822676"/>
<name>K5VNV4_AGABU</name>
<evidence type="ECO:0000313" key="2">
    <source>
        <dbReference type="EMBL" id="EKM76119.1"/>
    </source>
</evidence>
<keyword evidence="3" id="KW-1185">Reference proteome</keyword>
<dbReference type="Pfam" id="PF21018">
    <property type="entry name" value="BipA_C"/>
    <property type="match status" value="1"/>
</dbReference>
<dbReference type="Gene3D" id="2.40.30.10">
    <property type="entry name" value="Translation factors"/>
    <property type="match status" value="1"/>
</dbReference>
<dbReference type="InterPro" id="IPR009000">
    <property type="entry name" value="Transl_B-barrel_sf"/>
</dbReference>
<dbReference type="InterPro" id="IPR042116">
    <property type="entry name" value="TypA/BipA_C"/>
</dbReference>
<proteinExistence type="predicted"/>
<dbReference type="SUPFAM" id="SSF50447">
    <property type="entry name" value="Translation proteins"/>
    <property type="match status" value="1"/>
</dbReference>
<gene>
    <name evidence="2" type="ORF">AGABI1DRAFT_109034</name>
</gene>
<dbReference type="Gene3D" id="2.40.50.250">
    <property type="entry name" value="bipa protein"/>
    <property type="match status" value="1"/>
</dbReference>
<dbReference type="InParanoid" id="K5VNV4"/>